<accession>A0ABP5NJT2</accession>
<evidence type="ECO:0000256" key="1">
    <source>
        <dbReference type="SAM" id="MobiDB-lite"/>
    </source>
</evidence>
<evidence type="ECO:0000313" key="3">
    <source>
        <dbReference type="Proteomes" id="UP001501391"/>
    </source>
</evidence>
<protein>
    <submittedName>
        <fullName evidence="2">Uncharacterized protein</fullName>
    </submittedName>
</protein>
<dbReference type="EMBL" id="BAAAOQ010000016">
    <property type="protein sequence ID" value="GAA2199886.1"/>
    <property type="molecule type" value="Genomic_DNA"/>
</dbReference>
<name>A0ABP5NJT2_9ACTN</name>
<organism evidence="2 3">
    <name type="scientific">Streptomyces bangladeshensis</name>
    <dbReference type="NCBI Taxonomy" id="295352"/>
    <lineage>
        <taxon>Bacteria</taxon>
        <taxon>Bacillati</taxon>
        <taxon>Actinomycetota</taxon>
        <taxon>Actinomycetes</taxon>
        <taxon>Kitasatosporales</taxon>
        <taxon>Streptomycetaceae</taxon>
        <taxon>Streptomyces</taxon>
    </lineage>
</organism>
<comment type="caution">
    <text evidence="2">The sequence shown here is derived from an EMBL/GenBank/DDBJ whole genome shotgun (WGS) entry which is preliminary data.</text>
</comment>
<feature type="region of interest" description="Disordered" evidence="1">
    <location>
        <begin position="1"/>
        <end position="39"/>
    </location>
</feature>
<keyword evidence="3" id="KW-1185">Reference proteome</keyword>
<evidence type="ECO:0000313" key="2">
    <source>
        <dbReference type="EMBL" id="GAA2199886.1"/>
    </source>
</evidence>
<proteinExistence type="predicted"/>
<dbReference type="Proteomes" id="UP001501391">
    <property type="component" value="Unassembled WGS sequence"/>
</dbReference>
<reference evidence="3" key="1">
    <citation type="journal article" date="2019" name="Int. J. Syst. Evol. Microbiol.">
        <title>The Global Catalogue of Microorganisms (GCM) 10K type strain sequencing project: providing services to taxonomists for standard genome sequencing and annotation.</title>
        <authorList>
            <consortium name="The Broad Institute Genomics Platform"/>
            <consortium name="The Broad Institute Genome Sequencing Center for Infectious Disease"/>
            <person name="Wu L."/>
            <person name="Ma J."/>
        </authorList>
    </citation>
    <scope>NUCLEOTIDE SEQUENCE [LARGE SCALE GENOMIC DNA]</scope>
    <source>
        <strain evidence="3">JCM 14924</strain>
    </source>
</reference>
<gene>
    <name evidence="2" type="ORF">GCM10009787_48620</name>
</gene>
<sequence>MSLFNRRAPEPPPASSEEEDWDGPDDRFIWEPGDWTDDQ</sequence>